<dbReference type="NCBIfam" id="TIGR02937">
    <property type="entry name" value="sigma70-ECF"/>
    <property type="match status" value="1"/>
</dbReference>
<accession>A0A1H3N5M2</accession>
<dbReference type="Gene3D" id="1.20.140.160">
    <property type="match status" value="1"/>
</dbReference>
<dbReference type="InterPro" id="IPR012845">
    <property type="entry name" value="RNA_pol_sigma_FliA_WhiG"/>
</dbReference>
<dbReference type="GO" id="GO:0016987">
    <property type="term" value="F:sigma factor activity"/>
    <property type="evidence" value="ECO:0007669"/>
    <property type="project" value="UniProtKB-KW"/>
</dbReference>
<dbReference type="PROSITE" id="PS00716">
    <property type="entry name" value="SIGMA70_2"/>
    <property type="match status" value="1"/>
</dbReference>
<reference evidence="6 7" key="1">
    <citation type="submission" date="2016-10" db="EMBL/GenBank/DDBJ databases">
        <authorList>
            <person name="de Groot N.N."/>
        </authorList>
    </citation>
    <scope>NUCLEOTIDE SEQUENCE [LARGE SCALE GENOMIC DNA]</scope>
    <source>
        <strain evidence="6 7">DSM 21650</strain>
    </source>
</reference>
<proteinExistence type="predicted"/>
<dbReference type="Pfam" id="PF04539">
    <property type="entry name" value="Sigma70_r3"/>
    <property type="match status" value="1"/>
</dbReference>
<dbReference type="GO" id="GO:0003677">
    <property type="term" value="F:DNA binding"/>
    <property type="evidence" value="ECO:0007669"/>
    <property type="project" value="UniProtKB-KW"/>
</dbReference>
<feature type="domain" description="RNA polymerase sigma-70" evidence="5">
    <location>
        <begin position="209"/>
        <end position="235"/>
    </location>
</feature>
<keyword evidence="1" id="KW-0805">Transcription regulation</keyword>
<organism evidence="6 7">
    <name type="scientific">Proteiniborus ethanoligenes</name>
    <dbReference type="NCBI Taxonomy" id="415015"/>
    <lineage>
        <taxon>Bacteria</taxon>
        <taxon>Bacillati</taxon>
        <taxon>Bacillota</taxon>
        <taxon>Clostridia</taxon>
        <taxon>Eubacteriales</taxon>
        <taxon>Proteiniborus</taxon>
    </lineage>
</organism>
<dbReference type="Pfam" id="PF04542">
    <property type="entry name" value="Sigma70_r2"/>
    <property type="match status" value="1"/>
</dbReference>
<dbReference type="AlphaFoldDB" id="A0A1H3N5M2"/>
<dbReference type="Pfam" id="PF04545">
    <property type="entry name" value="Sigma70_r4"/>
    <property type="match status" value="1"/>
</dbReference>
<dbReference type="PRINTS" id="PR00046">
    <property type="entry name" value="SIGMA70FCT"/>
</dbReference>
<dbReference type="SUPFAM" id="SSF88946">
    <property type="entry name" value="Sigma2 domain of RNA polymerase sigma factors"/>
    <property type="match status" value="1"/>
</dbReference>
<evidence type="ECO:0000256" key="1">
    <source>
        <dbReference type="ARBA" id="ARBA00023015"/>
    </source>
</evidence>
<protein>
    <submittedName>
        <fullName evidence="6">RNA polymerase, sigma 28 subunit, SigD/FliA/WhiG</fullName>
    </submittedName>
</protein>
<dbReference type="PANTHER" id="PTHR30385">
    <property type="entry name" value="SIGMA FACTOR F FLAGELLAR"/>
    <property type="match status" value="1"/>
</dbReference>
<evidence type="ECO:0000259" key="5">
    <source>
        <dbReference type="PROSITE" id="PS00716"/>
    </source>
</evidence>
<dbReference type="InterPro" id="IPR013324">
    <property type="entry name" value="RNA_pol_sigma_r3/r4-like"/>
</dbReference>
<dbReference type="GO" id="GO:0006352">
    <property type="term" value="P:DNA-templated transcription initiation"/>
    <property type="evidence" value="ECO:0007669"/>
    <property type="project" value="InterPro"/>
</dbReference>
<dbReference type="InterPro" id="IPR007630">
    <property type="entry name" value="RNA_pol_sigma70_r4"/>
</dbReference>
<dbReference type="EMBL" id="FNQE01000009">
    <property type="protein sequence ID" value="SDY83990.1"/>
    <property type="molecule type" value="Genomic_DNA"/>
</dbReference>
<dbReference type="Proteomes" id="UP000198625">
    <property type="component" value="Unassembled WGS sequence"/>
</dbReference>
<dbReference type="Gene3D" id="1.10.1740.10">
    <property type="match status" value="1"/>
</dbReference>
<evidence type="ECO:0000256" key="4">
    <source>
        <dbReference type="ARBA" id="ARBA00023163"/>
    </source>
</evidence>
<dbReference type="InterPro" id="IPR007627">
    <property type="entry name" value="RNA_pol_sigma70_r2"/>
</dbReference>
<evidence type="ECO:0000313" key="7">
    <source>
        <dbReference type="Proteomes" id="UP000198625"/>
    </source>
</evidence>
<dbReference type="NCBIfam" id="TIGR02479">
    <property type="entry name" value="FliA_WhiG"/>
    <property type="match status" value="1"/>
</dbReference>
<dbReference type="InterPro" id="IPR014284">
    <property type="entry name" value="RNA_pol_sigma-70_dom"/>
</dbReference>
<dbReference type="CDD" id="cd06171">
    <property type="entry name" value="Sigma70_r4"/>
    <property type="match status" value="1"/>
</dbReference>
<keyword evidence="7" id="KW-1185">Reference proteome</keyword>
<dbReference type="PANTHER" id="PTHR30385:SF7">
    <property type="entry name" value="RNA POLYMERASE SIGMA FACTOR FLIA"/>
    <property type="match status" value="1"/>
</dbReference>
<keyword evidence="2" id="KW-0731">Sigma factor</keyword>
<gene>
    <name evidence="6" type="ORF">SAMN05660462_01013</name>
</gene>
<dbReference type="PIRSF" id="PIRSF000770">
    <property type="entry name" value="RNA_pol_sigma-SigE/K"/>
    <property type="match status" value="1"/>
</dbReference>
<name>A0A1H3N5M2_9FIRM</name>
<dbReference type="InterPro" id="IPR000943">
    <property type="entry name" value="RNA_pol_sigma70"/>
</dbReference>
<dbReference type="InterPro" id="IPR013325">
    <property type="entry name" value="RNA_pol_sigma_r2"/>
</dbReference>
<sequence>MTMDELWLLYKDTGDISYKQKLIELYIDLVKIVAGRMFNYYGGNVDYDDLLGFGVFGLIDAIDKFDISRDLKFETYAQIRIRGSMIDNLRKLDWVPRGLRKKAKEMENTINALENKLGRRATTIEISEELKIDKKEVENILSEISTINIISLEETLFTKGDIAINPNITENPEHVFESKELKNILAEGIDKLNEKEKMVISLYYFDELTYKEIANILDLSESRISQIHSKAILLLKGFLKLKGIEKN</sequence>
<dbReference type="STRING" id="415015.SAMN05660462_01013"/>
<evidence type="ECO:0000256" key="2">
    <source>
        <dbReference type="ARBA" id="ARBA00023082"/>
    </source>
</evidence>
<dbReference type="GO" id="GO:0003899">
    <property type="term" value="F:DNA-directed RNA polymerase activity"/>
    <property type="evidence" value="ECO:0007669"/>
    <property type="project" value="InterPro"/>
</dbReference>
<evidence type="ECO:0000313" key="6">
    <source>
        <dbReference type="EMBL" id="SDY83990.1"/>
    </source>
</evidence>
<evidence type="ECO:0000256" key="3">
    <source>
        <dbReference type="ARBA" id="ARBA00023125"/>
    </source>
</evidence>
<dbReference type="NCBIfam" id="NF005413">
    <property type="entry name" value="PRK06986.1"/>
    <property type="match status" value="1"/>
</dbReference>
<dbReference type="InterPro" id="IPR007624">
    <property type="entry name" value="RNA_pol_sigma70_r3"/>
</dbReference>
<dbReference type="SUPFAM" id="SSF88659">
    <property type="entry name" value="Sigma3 and sigma4 domains of RNA polymerase sigma factors"/>
    <property type="match status" value="2"/>
</dbReference>
<keyword evidence="3" id="KW-0238">DNA-binding</keyword>
<keyword evidence="4" id="KW-0804">Transcription</keyword>